<reference evidence="8 9" key="1">
    <citation type="submission" date="2015-06" db="EMBL/GenBank/DDBJ databases">
        <title>Draft Genome Sequence of Parabacteroides goldsteinii with Putative Novel Metallo-Beta-Lactamases Isolated from a Blood Culture from a Human Patient.</title>
        <authorList>
            <person name="Krogh T.J."/>
            <person name="Agergaard C.N."/>
            <person name="Moller-Jensen J."/>
            <person name="Justesen U.S."/>
        </authorList>
    </citation>
    <scope>NUCLEOTIDE SEQUENCE [LARGE SCALE GENOMIC DNA]</scope>
    <source>
        <strain evidence="8 9">910340</strain>
    </source>
</reference>
<evidence type="ECO:0000256" key="2">
    <source>
        <dbReference type="ARBA" id="ARBA00007248"/>
    </source>
</evidence>
<keyword evidence="5" id="KW-0564">Palmitate</keyword>
<dbReference type="Proteomes" id="UP000036166">
    <property type="component" value="Unassembled WGS sequence"/>
</dbReference>
<dbReference type="Gene3D" id="2.60.40.2100">
    <property type="match status" value="1"/>
</dbReference>
<evidence type="ECO:0000256" key="3">
    <source>
        <dbReference type="ARBA" id="ARBA00022729"/>
    </source>
</evidence>
<evidence type="ECO:0000313" key="9">
    <source>
        <dbReference type="Proteomes" id="UP000036166"/>
    </source>
</evidence>
<keyword evidence="7" id="KW-0449">Lipoprotein</keyword>
<dbReference type="AlphaFoldDB" id="A0A0J6CGS6"/>
<dbReference type="Pfam" id="PF08842">
    <property type="entry name" value="Mfa2"/>
    <property type="match status" value="1"/>
</dbReference>
<evidence type="ECO:0000256" key="1">
    <source>
        <dbReference type="ARBA" id="ARBA00004442"/>
    </source>
</evidence>
<dbReference type="GO" id="GO:0009279">
    <property type="term" value="C:cell outer membrane"/>
    <property type="evidence" value="ECO:0007669"/>
    <property type="project" value="UniProtKB-SubCell"/>
</dbReference>
<evidence type="ECO:0000256" key="6">
    <source>
        <dbReference type="ARBA" id="ARBA00023237"/>
    </source>
</evidence>
<proteinExistence type="inferred from homology"/>
<evidence type="ECO:0008006" key="10">
    <source>
        <dbReference type="Google" id="ProtNLM"/>
    </source>
</evidence>
<name>A0A0J6CGS6_9BACT</name>
<evidence type="ECO:0000313" key="8">
    <source>
        <dbReference type="EMBL" id="KMM32415.1"/>
    </source>
</evidence>
<dbReference type="RefSeq" id="WP_048316432.1">
    <property type="nucleotide sequence ID" value="NZ_LFJV01000061.1"/>
</dbReference>
<dbReference type="PROSITE" id="PS51257">
    <property type="entry name" value="PROKAR_LIPOPROTEIN"/>
    <property type="match status" value="1"/>
</dbReference>
<gene>
    <name evidence="8" type="ORF">ACM15_17280</name>
</gene>
<keyword evidence="6" id="KW-0998">Cell outer membrane</keyword>
<comment type="caution">
    <text evidence="8">The sequence shown here is derived from an EMBL/GenBank/DDBJ whole genome shotgun (WGS) entry which is preliminary data.</text>
</comment>
<organism evidence="8 9">
    <name type="scientific">Parabacteroides goldsteinii</name>
    <dbReference type="NCBI Taxonomy" id="328812"/>
    <lineage>
        <taxon>Bacteria</taxon>
        <taxon>Pseudomonadati</taxon>
        <taxon>Bacteroidota</taxon>
        <taxon>Bacteroidia</taxon>
        <taxon>Bacteroidales</taxon>
        <taxon>Tannerellaceae</taxon>
        <taxon>Parabacteroides</taxon>
    </lineage>
</organism>
<comment type="subcellular location">
    <subcellularLocation>
        <location evidence="1">Cell outer membrane</location>
    </subcellularLocation>
</comment>
<evidence type="ECO:0000256" key="5">
    <source>
        <dbReference type="ARBA" id="ARBA00023139"/>
    </source>
</evidence>
<evidence type="ECO:0000256" key="4">
    <source>
        <dbReference type="ARBA" id="ARBA00023136"/>
    </source>
</evidence>
<comment type="similarity">
    <text evidence="2">Belongs to the bacteroidetes fimbrillin superfamily. FimB/Mfa2 family.</text>
</comment>
<protein>
    <recommendedName>
        <fullName evidence="10">FimB/Mfa2 family fimbrial subunit</fullName>
    </recommendedName>
</protein>
<dbReference type="PATRIC" id="fig|328812.4.peg.4485"/>
<dbReference type="EMBL" id="LFJV01000061">
    <property type="protein sequence ID" value="KMM32415.1"/>
    <property type="molecule type" value="Genomic_DNA"/>
</dbReference>
<dbReference type="InterPro" id="IPR014941">
    <property type="entry name" value="FimB/Mfa2/Mfa3"/>
</dbReference>
<dbReference type="Gene3D" id="2.60.40.2090">
    <property type="match status" value="1"/>
</dbReference>
<accession>A0A0J6CGS6</accession>
<evidence type="ECO:0000256" key="7">
    <source>
        <dbReference type="ARBA" id="ARBA00023288"/>
    </source>
</evidence>
<keyword evidence="4" id="KW-0472">Membrane</keyword>
<sequence>MTEPVRIWRLLVAWLVCLPVFTSCIHDDLAGCPQAYSVCFRYDYNMGFTDRFAGEVDSLSVYVFDAGGKYLRTFSDGGEALSKPGYRLPLPLAPGKYRLVAWAGLKEGCFEPSGMQAGVSGPEDLVVTLRCDGDGEVPRDKPLSPLWQAMQETVTVPQPGTEQTDTLRLIKDTNILHVILQRRDGATLHAADYDFSILCPHGNGRLAYDNTLLDCHPLVYRPYLQTEGTDGEGSGGAEAVSNVIAELSLSRLMENDAMRLHITDASSDVTLVDIPLVEYLLMTGREQDGRIKSDQEYLDRQDFYTITLYLKGEPGEEQWFDGLIIINGWALRPGSVDL</sequence>
<keyword evidence="3" id="KW-0732">Signal</keyword>